<gene>
    <name evidence="1" type="ORF">THIOM_002529</name>
</gene>
<organism evidence="1 2">
    <name type="scientific">Candidatus Thiomargarita nelsonii</name>
    <dbReference type="NCBI Taxonomy" id="1003181"/>
    <lineage>
        <taxon>Bacteria</taxon>
        <taxon>Pseudomonadati</taxon>
        <taxon>Pseudomonadota</taxon>
        <taxon>Gammaproteobacteria</taxon>
        <taxon>Thiotrichales</taxon>
        <taxon>Thiotrichaceae</taxon>
        <taxon>Thiomargarita</taxon>
    </lineage>
</organism>
<dbReference type="AlphaFoldDB" id="A0A176S107"/>
<dbReference type="Proteomes" id="UP000076962">
    <property type="component" value="Unassembled WGS sequence"/>
</dbReference>
<name>A0A176S107_9GAMM</name>
<accession>A0A176S107</accession>
<reference evidence="1 2" key="1">
    <citation type="submission" date="2016-05" db="EMBL/GenBank/DDBJ databases">
        <title>Single-cell genome of chain-forming Candidatus Thiomargarita nelsonii and comparison to other large sulfur-oxidizing bacteria.</title>
        <authorList>
            <person name="Winkel M."/>
            <person name="Salman V."/>
            <person name="Woyke T."/>
            <person name="Schulz-Vogt H."/>
            <person name="Richter M."/>
            <person name="Flood B."/>
            <person name="Bailey J."/>
            <person name="Amann R."/>
            <person name="Mussmann M."/>
        </authorList>
    </citation>
    <scope>NUCLEOTIDE SEQUENCE [LARGE SCALE GENOMIC DNA]</scope>
    <source>
        <strain evidence="1 2">THI036</strain>
    </source>
</reference>
<evidence type="ECO:0000313" key="1">
    <source>
        <dbReference type="EMBL" id="OAD21700.1"/>
    </source>
</evidence>
<proteinExistence type="predicted"/>
<dbReference type="EMBL" id="LUTY01001451">
    <property type="protein sequence ID" value="OAD21700.1"/>
    <property type="molecule type" value="Genomic_DNA"/>
</dbReference>
<protein>
    <submittedName>
        <fullName evidence="1">Acetolactate synthase</fullName>
    </submittedName>
</protein>
<sequence>MKQAIDDNTVVVIDCPVDYSENLKLTEKLGKLVCPI</sequence>
<keyword evidence="2" id="KW-1185">Reference proteome</keyword>
<evidence type="ECO:0000313" key="2">
    <source>
        <dbReference type="Proteomes" id="UP000076962"/>
    </source>
</evidence>
<comment type="caution">
    <text evidence="1">The sequence shown here is derived from an EMBL/GenBank/DDBJ whole genome shotgun (WGS) entry which is preliminary data.</text>
</comment>